<feature type="compositionally biased region" description="Polar residues" evidence="1">
    <location>
        <begin position="888"/>
        <end position="901"/>
    </location>
</feature>
<organism evidence="2 3">
    <name type="scientific">Lentinula raphanica</name>
    <dbReference type="NCBI Taxonomy" id="153919"/>
    <lineage>
        <taxon>Eukaryota</taxon>
        <taxon>Fungi</taxon>
        <taxon>Dikarya</taxon>
        <taxon>Basidiomycota</taxon>
        <taxon>Agaricomycotina</taxon>
        <taxon>Agaricomycetes</taxon>
        <taxon>Agaricomycetidae</taxon>
        <taxon>Agaricales</taxon>
        <taxon>Marasmiineae</taxon>
        <taxon>Omphalotaceae</taxon>
        <taxon>Lentinula</taxon>
    </lineage>
</organism>
<accession>A0AA38P2W2</accession>
<dbReference type="Proteomes" id="UP001163846">
    <property type="component" value="Unassembled WGS sequence"/>
</dbReference>
<evidence type="ECO:0000313" key="2">
    <source>
        <dbReference type="EMBL" id="KAJ3835078.1"/>
    </source>
</evidence>
<feature type="compositionally biased region" description="Low complexity" evidence="1">
    <location>
        <begin position="531"/>
        <end position="542"/>
    </location>
</feature>
<name>A0AA38P2W2_9AGAR</name>
<feature type="region of interest" description="Disordered" evidence="1">
    <location>
        <begin position="711"/>
        <end position="1018"/>
    </location>
</feature>
<dbReference type="Gene3D" id="2.60.40.3960">
    <property type="entry name" value="Velvet domain"/>
    <property type="match status" value="1"/>
</dbReference>
<dbReference type="EMBL" id="MU806450">
    <property type="protein sequence ID" value="KAJ3835078.1"/>
    <property type="molecule type" value="Genomic_DNA"/>
</dbReference>
<reference evidence="2" key="1">
    <citation type="submission" date="2022-08" db="EMBL/GenBank/DDBJ databases">
        <authorList>
            <consortium name="DOE Joint Genome Institute"/>
            <person name="Min B."/>
            <person name="Riley R."/>
            <person name="Sierra-Patev S."/>
            <person name="Naranjo-Ortiz M."/>
            <person name="Looney B."/>
            <person name="Konkel Z."/>
            <person name="Slot J.C."/>
            <person name="Sakamoto Y."/>
            <person name="Steenwyk J.L."/>
            <person name="Rokas A."/>
            <person name="Carro J."/>
            <person name="Camarero S."/>
            <person name="Ferreira P."/>
            <person name="Molpeceres G."/>
            <person name="Ruiz-Duenas F.J."/>
            <person name="Serrano A."/>
            <person name="Henrissat B."/>
            <person name="Drula E."/>
            <person name="Hughes K.W."/>
            <person name="Mata J.L."/>
            <person name="Ishikawa N.K."/>
            <person name="Vargas-Isla R."/>
            <person name="Ushijima S."/>
            <person name="Smith C.A."/>
            <person name="Ahrendt S."/>
            <person name="Andreopoulos W."/>
            <person name="He G."/>
            <person name="Labutti K."/>
            <person name="Lipzen A."/>
            <person name="Ng V."/>
            <person name="Sandor L."/>
            <person name="Barry K."/>
            <person name="Martinez A.T."/>
            <person name="Xiao Y."/>
            <person name="Gibbons J.G."/>
            <person name="Terashima K."/>
            <person name="Hibbett D.S."/>
            <person name="Grigoriev I.V."/>
        </authorList>
    </citation>
    <scope>NUCLEOTIDE SEQUENCE</scope>
    <source>
        <strain evidence="2">TFB9207</strain>
    </source>
</reference>
<feature type="compositionally biased region" description="Pro residues" evidence="1">
    <location>
        <begin position="510"/>
        <end position="530"/>
    </location>
</feature>
<feature type="compositionally biased region" description="Polar residues" evidence="1">
    <location>
        <begin position="942"/>
        <end position="951"/>
    </location>
</feature>
<feature type="compositionally biased region" description="Polar residues" evidence="1">
    <location>
        <begin position="391"/>
        <end position="408"/>
    </location>
</feature>
<feature type="compositionally biased region" description="Polar residues" evidence="1">
    <location>
        <begin position="87"/>
        <end position="99"/>
    </location>
</feature>
<feature type="compositionally biased region" description="Pro residues" evidence="1">
    <location>
        <begin position="317"/>
        <end position="328"/>
    </location>
</feature>
<feature type="compositionally biased region" description="Basic and acidic residues" evidence="1">
    <location>
        <begin position="217"/>
        <end position="239"/>
    </location>
</feature>
<feature type="compositionally biased region" description="Low complexity" evidence="1">
    <location>
        <begin position="670"/>
        <end position="695"/>
    </location>
</feature>
<feature type="compositionally biased region" description="Low complexity" evidence="1">
    <location>
        <begin position="284"/>
        <end position="294"/>
    </location>
</feature>
<comment type="caution">
    <text evidence="2">The sequence shown here is derived from an EMBL/GenBank/DDBJ whole genome shotgun (WGS) entry which is preliminary data.</text>
</comment>
<feature type="compositionally biased region" description="Low complexity" evidence="1">
    <location>
        <begin position="767"/>
        <end position="784"/>
    </location>
</feature>
<evidence type="ECO:0000313" key="3">
    <source>
        <dbReference type="Proteomes" id="UP001163846"/>
    </source>
</evidence>
<evidence type="ECO:0000256" key="1">
    <source>
        <dbReference type="SAM" id="MobiDB-lite"/>
    </source>
</evidence>
<sequence>MEESTPLSCSLADQGIKIRIRKDIRVRKRPNTALLDPQPMSNRGNNVNVSAGQHNVGAQAPLIGTPGVSTSHFNGSSTSSSGFSDSMHNTHPHSQQQQHTYASFPLPQAYQQQFHPLAPPPGSMPASGPLQPLPPEAQPAWANVGSIGPDTVNLSDSQRGSGADGRRSQSPTSPIGTRSVAGDEDDRRTDPSGSSDSITTGDISKGPELGMGMDIDETLRIHEDDTQSDNDTDRAEGRPHSSSGRLTRSGRGSGSTREHTARDKDREDRRQGRDSPKPRPKAGSLSLNSNTSSSTRREQKRARTDSYQQPQYQQPIAPAPWAPAPHPPLTATSSTSTSTSSAGSNSSVVGGSGVPAPVLDSSLNGASIGGLPPGIRIPPPPGAIIAPRAPNSATETSRSGTVTPTDTEPPNAIVSLSRIPPPPGATIESSPVTTSPSSTNSTNAGGASGITTAMVDASISEASVHDPTSPTGGPITTSVYQHQSVPFEQSHAHQAAMSGPPAYSLHTQPPQMPALPPPHPGNPTQYPPHVPHSSQQQTQHHPLPLPPPPLPHSHSHPGPTPYGAFRQPHMPTHPQYGYSAPPHASYNAGHPPPTMAPPTPQGYAGYPAWGVNSNQQLIPQEQYQQPMAMQMQYQQPGYVYPPPPPAQVRPYEYGQSLQPQPQTQPMYTSYAPAPYGYYDPAQQQPGPPQQLQQSAFQASAYGGTVGTPSPGAIGAAPVVGAPPLLGPGQPGQPGQQSTTPPNGNGYPDYGPSSYASQPPPGPPRPGSPRAFQPPQSQQYGYPGHQIPPPPPHHPQYAQHSQHPPGPPAPYPPPYGYMTYASNGNGTGGNGSLPNTPGVVGLTGNNGSVGQDMWGAGSTPSAGAPVSWDSTMPSVYTAPTPAPAAPYPQQSHAGLQLNTSGDRIQLAPMRQSSSGSDSGMYPSIIQLRSSSRSSKDDGKQRSGSGVANISTTGRERDRDRGRDRERDVGQIGRERERDDRMRHLDRDKERVGDSRNRDRDERGTKKNPLAIGNIIESGP</sequence>
<feature type="region of interest" description="Disordered" evidence="1">
    <location>
        <begin position="66"/>
        <end position="99"/>
    </location>
</feature>
<feature type="compositionally biased region" description="Low complexity" evidence="1">
    <location>
        <begin position="69"/>
        <end position="86"/>
    </location>
</feature>
<dbReference type="InterPro" id="IPR038491">
    <property type="entry name" value="Velvet_dom_sf"/>
</dbReference>
<feature type="region of interest" description="Disordered" evidence="1">
    <location>
        <begin position="654"/>
        <end position="695"/>
    </location>
</feature>
<feature type="region of interest" description="Disordered" evidence="1">
    <location>
        <begin position="113"/>
        <end position="453"/>
    </location>
</feature>
<gene>
    <name evidence="2" type="ORF">F5878DRAFT_328592</name>
</gene>
<feature type="compositionally biased region" description="Low complexity" evidence="1">
    <location>
        <begin position="711"/>
        <end position="756"/>
    </location>
</feature>
<feature type="compositionally biased region" description="Low complexity" evidence="1">
    <location>
        <begin position="911"/>
        <end position="931"/>
    </location>
</feature>
<feature type="region of interest" description="Disordered" evidence="1">
    <location>
        <begin position="489"/>
        <end position="601"/>
    </location>
</feature>
<dbReference type="AlphaFoldDB" id="A0AA38P2W2"/>
<protein>
    <submittedName>
        <fullName evidence="2">Uncharacterized protein</fullName>
    </submittedName>
</protein>
<feature type="compositionally biased region" description="Pro residues" evidence="1">
    <location>
        <begin position="757"/>
        <end position="766"/>
    </location>
</feature>
<proteinExistence type="predicted"/>
<feature type="compositionally biased region" description="Polar residues" evidence="1">
    <location>
        <begin position="655"/>
        <end position="667"/>
    </location>
</feature>
<feature type="compositionally biased region" description="Low complexity" evidence="1">
    <location>
        <begin position="329"/>
        <end position="358"/>
    </location>
</feature>
<feature type="compositionally biased region" description="Low complexity" evidence="1">
    <location>
        <begin position="241"/>
        <end position="250"/>
    </location>
</feature>
<feature type="compositionally biased region" description="Basic and acidic residues" evidence="1">
    <location>
        <begin position="952"/>
        <end position="1003"/>
    </location>
</feature>
<feature type="compositionally biased region" description="Basic and acidic residues" evidence="1">
    <location>
        <begin position="256"/>
        <end position="277"/>
    </location>
</feature>
<feature type="compositionally biased region" description="Polar residues" evidence="1">
    <location>
        <begin position="191"/>
        <end position="202"/>
    </location>
</feature>
<feature type="compositionally biased region" description="Pro residues" evidence="1">
    <location>
        <begin position="590"/>
        <end position="600"/>
    </location>
</feature>
<feature type="compositionally biased region" description="Polar residues" evidence="1">
    <location>
        <begin position="305"/>
        <end position="314"/>
    </location>
</feature>
<feature type="compositionally biased region" description="Basic and acidic residues" evidence="1">
    <location>
        <begin position="295"/>
        <end position="304"/>
    </location>
</feature>
<keyword evidence="3" id="KW-1185">Reference proteome</keyword>
<feature type="compositionally biased region" description="Low complexity" evidence="1">
    <location>
        <begin position="429"/>
        <end position="443"/>
    </location>
</feature>
<feature type="compositionally biased region" description="Pro residues" evidence="1">
    <location>
        <begin position="803"/>
        <end position="814"/>
    </location>
</feature>